<proteinExistence type="predicted"/>
<evidence type="ECO:0000313" key="2">
    <source>
        <dbReference type="EMBL" id="BDV34766.1"/>
    </source>
</evidence>
<evidence type="ECO:0008006" key="4">
    <source>
        <dbReference type="Google" id="ProtNLM"/>
    </source>
</evidence>
<evidence type="ECO:0000313" key="3">
    <source>
        <dbReference type="Proteomes" id="UP001317629"/>
    </source>
</evidence>
<reference evidence="2 3" key="1">
    <citation type="journal article" date="2023" name="Int. J. Syst. Evol. Microbiol.">
        <title>Methylocystis iwaonis sp. nov., a type II methane-oxidizing bacterium from surface soil of a rice paddy field in Japan, and emended description of the genus Methylocystis (ex Whittenbury et al. 1970) Bowman et al. 1993.</title>
        <authorList>
            <person name="Kaise H."/>
            <person name="Sawadogo J.B."/>
            <person name="Alam M.S."/>
            <person name="Ueno C."/>
            <person name="Dianou D."/>
            <person name="Shinjo R."/>
            <person name="Asakawa S."/>
        </authorList>
    </citation>
    <scope>NUCLEOTIDE SEQUENCE [LARGE SCALE GENOMIC DNA]</scope>
    <source>
        <strain evidence="2 3">SS37A-Re</strain>
    </source>
</reference>
<feature type="signal peptide" evidence="1">
    <location>
        <begin position="1"/>
        <end position="38"/>
    </location>
</feature>
<evidence type="ECO:0000256" key="1">
    <source>
        <dbReference type="SAM" id="SignalP"/>
    </source>
</evidence>
<dbReference type="Proteomes" id="UP001317629">
    <property type="component" value="Chromosome"/>
</dbReference>
<gene>
    <name evidence="2" type="ORF">SS37A_22950</name>
</gene>
<feature type="chain" id="PRO_5047001529" description="DUF1190 domain-containing protein" evidence="1">
    <location>
        <begin position="39"/>
        <end position="234"/>
    </location>
</feature>
<organism evidence="2 3">
    <name type="scientific">Methylocystis iwaonis</name>
    <dbReference type="NCBI Taxonomy" id="2885079"/>
    <lineage>
        <taxon>Bacteria</taxon>
        <taxon>Pseudomonadati</taxon>
        <taxon>Pseudomonadota</taxon>
        <taxon>Alphaproteobacteria</taxon>
        <taxon>Hyphomicrobiales</taxon>
        <taxon>Methylocystaceae</taxon>
        <taxon>Methylocystis</taxon>
    </lineage>
</organism>
<sequence>MSSARTSIAANPRQTWRTYGFKGACVALLALSAPTAEAATIGKTYFFATREACAASGAFTDRECAGAFANAQLQLRALAPRFDSSADCRMRFRLCTASRPDPQAGDALSYATQDEAVVFTPMALGVEMVASAKGAGAAPTLAVDTPARLFPYAPVSRPYEPLRPGFDPPGGLPENAAILAADHFEPFSKRKPFGGPMTFTASALGAIVGATHDAASAETREQRRARLKTAPFVE</sequence>
<dbReference type="InterPro" id="IPR009576">
    <property type="entry name" value="Biofilm_formation_YgiB"/>
</dbReference>
<name>A0ABM8E9Z3_9HYPH</name>
<accession>A0ABM8E9Z3</accession>
<dbReference type="Pfam" id="PF06693">
    <property type="entry name" value="DUF1190"/>
    <property type="match status" value="1"/>
</dbReference>
<keyword evidence="3" id="KW-1185">Reference proteome</keyword>
<dbReference type="RefSeq" id="WP_281928038.1">
    <property type="nucleotide sequence ID" value="NZ_AP027142.1"/>
</dbReference>
<protein>
    <recommendedName>
        <fullName evidence="4">DUF1190 domain-containing protein</fullName>
    </recommendedName>
</protein>
<dbReference type="EMBL" id="AP027142">
    <property type="protein sequence ID" value="BDV34766.1"/>
    <property type="molecule type" value="Genomic_DNA"/>
</dbReference>
<keyword evidence="1" id="KW-0732">Signal</keyword>